<dbReference type="EMBL" id="CAVMJV010000004">
    <property type="protein sequence ID" value="CAK5026241.1"/>
    <property type="molecule type" value="Genomic_DNA"/>
</dbReference>
<name>A0ACB0Y0A0_MELEN</name>
<sequence length="258" mass="29594">MIDSPLLTDMDLFKDSRLITDAQQWNPYDDMGGTCAAIRGDDWVVFGSDTRMLMWKSILARDCEKIHVLDNNILLGTCGFYGDVLQLKKLLQLRQNQYKFNYQHQMTTEMFASMLSRILYSRRFFPFYTGCIAGGIDTKGKGALYSYDPIGHWRLAQTFCTGAGGTIVQSFFDITFQQETIDEGKRKPVTVEDAKKLMKDAFRSLAERETSTGDGLKIVWLKAGDKEVFYLIYVLLGDKEEEEGLLKKFFILRKLTKL</sequence>
<evidence type="ECO:0000313" key="2">
    <source>
        <dbReference type="Proteomes" id="UP001497535"/>
    </source>
</evidence>
<organism evidence="1 2">
    <name type="scientific">Meloidogyne enterolobii</name>
    <name type="common">Root-knot nematode worm</name>
    <name type="synonym">Meloidogyne mayaguensis</name>
    <dbReference type="NCBI Taxonomy" id="390850"/>
    <lineage>
        <taxon>Eukaryota</taxon>
        <taxon>Metazoa</taxon>
        <taxon>Ecdysozoa</taxon>
        <taxon>Nematoda</taxon>
        <taxon>Chromadorea</taxon>
        <taxon>Rhabditida</taxon>
        <taxon>Tylenchina</taxon>
        <taxon>Tylenchomorpha</taxon>
        <taxon>Tylenchoidea</taxon>
        <taxon>Meloidogynidae</taxon>
        <taxon>Meloidogyninae</taxon>
        <taxon>Meloidogyne</taxon>
    </lineage>
</organism>
<dbReference type="Proteomes" id="UP001497535">
    <property type="component" value="Unassembled WGS sequence"/>
</dbReference>
<accession>A0ACB0Y0A0</accession>
<proteinExistence type="predicted"/>
<keyword evidence="2" id="KW-1185">Reference proteome</keyword>
<gene>
    <name evidence="1" type="ORF">MENTE1834_LOCUS6027</name>
</gene>
<evidence type="ECO:0000313" key="1">
    <source>
        <dbReference type="EMBL" id="CAK5026241.1"/>
    </source>
</evidence>
<comment type="caution">
    <text evidence="1">The sequence shown here is derived from an EMBL/GenBank/DDBJ whole genome shotgun (WGS) entry which is preliminary data.</text>
</comment>
<reference evidence="1" key="1">
    <citation type="submission" date="2023-11" db="EMBL/GenBank/DDBJ databases">
        <authorList>
            <person name="Poullet M."/>
        </authorList>
    </citation>
    <scope>NUCLEOTIDE SEQUENCE</scope>
    <source>
        <strain evidence="1">E1834</strain>
    </source>
</reference>
<protein>
    <submittedName>
        <fullName evidence="1">Uncharacterized protein</fullName>
    </submittedName>
</protein>